<dbReference type="Pfam" id="PF07700">
    <property type="entry name" value="HNOB"/>
    <property type="match status" value="1"/>
</dbReference>
<comment type="caution">
    <text evidence="2">The sequence shown here is derived from an EMBL/GenBank/DDBJ whole genome shotgun (WGS) entry which is preliminary data.</text>
</comment>
<dbReference type="InterPro" id="IPR004096">
    <property type="entry name" value="V4R"/>
</dbReference>
<dbReference type="Gene3D" id="3.90.1520.10">
    <property type="entry name" value="H-NOX domain"/>
    <property type="match status" value="1"/>
</dbReference>
<dbReference type="AlphaFoldDB" id="L9W8L2"/>
<organism evidence="2 3">
    <name type="scientific">Natronorubrum sulfidifaciens JCM 14089</name>
    <dbReference type="NCBI Taxonomy" id="1230460"/>
    <lineage>
        <taxon>Archaea</taxon>
        <taxon>Methanobacteriati</taxon>
        <taxon>Methanobacteriota</taxon>
        <taxon>Stenosarchaea group</taxon>
        <taxon>Halobacteria</taxon>
        <taxon>Halobacteriales</taxon>
        <taxon>Natrialbaceae</taxon>
        <taxon>Natronorubrum</taxon>
    </lineage>
</organism>
<name>L9W8L2_9EURY</name>
<dbReference type="InterPro" id="IPR024096">
    <property type="entry name" value="NO_sig/Golgi_transp_ligand-bd"/>
</dbReference>
<reference evidence="2 3" key="1">
    <citation type="journal article" date="2014" name="PLoS Genet.">
        <title>Phylogenetically driven sequencing of extremely halophilic archaea reveals strategies for static and dynamic osmo-response.</title>
        <authorList>
            <person name="Becker E.A."/>
            <person name="Seitzer P.M."/>
            <person name="Tritt A."/>
            <person name="Larsen D."/>
            <person name="Krusor M."/>
            <person name="Yao A.I."/>
            <person name="Wu D."/>
            <person name="Madern D."/>
            <person name="Eisen J.A."/>
            <person name="Darling A.E."/>
            <person name="Facciotti M.T."/>
        </authorList>
    </citation>
    <scope>NUCLEOTIDE SEQUENCE [LARGE SCALE GENOMIC DNA]</scope>
    <source>
        <strain evidence="2 3">JCM 14089</strain>
    </source>
</reference>
<dbReference type="InterPro" id="IPR038158">
    <property type="entry name" value="H-NOX_domain_sf"/>
</dbReference>
<dbReference type="InterPro" id="IPR011644">
    <property type="entry name" value="Heme_NO-bd"/>
</dbReference>
<dbReference type="GO" id="GO:0020037">
    <property type="term" value="F:heme binding"/>
    <property type="evidence" value="ECO:0007669"/>
    <property type="project" value="InterPro"/>
</dbReference>
<keyword evidence="3" id="KW-1185">Reference proteome</keyword>
<feature type="domain" description="4-vinyl reductase 4VR" evidence="1">
    <location>
        <begin position="104"/>
        <end position="179"/>
    </location>
</feature>
<dbReference type="SMART" id="SM00989">
    <property type="entry name" value="V4R"/>
    <property type="match status" value="1"/>
</dbReference>
<evidence type="ECO:0000313" key="2">
    <source>
        <dbReference type="EMBL" id="ELY45682.1"/>
    </source>
</evidence>
<dbReference type="OrthoDB" id="261084at2157"/>
<dbReference type="Proteomes" id="UP000011661">
    <property type="component" value="Unassembled WGS sequence"/>
</dbReference>
<dbReference type="SUPFAM" id="SSF111126">
    <property type="entry name" value="Ligand-binding domain in the NO signalling and Golgi transport"/>
    <property type="match status" value="1"/>
</dbReference>
<evidence type="ECO:0000259" key="1">
    <source>
        <dbReference type="SMART" id="SM00989"/>
    </source>
</evidence>
<gene>
    <name evidence="2" type="ORF">C495_07875</name>
</gene>
<proteinExistence type="predicted"/>
<dbReference type="PATRIC" id="fig|1230460.4.peg.1589"/>
<dbReference type="eggNOG" id="arCOG01688">
    <property type="taxonomic scope" value="Archaea"/>
</dbReference>
<evidence type="ECO:0000313" key="3">
    <source>
        <dbReference type="Proteomes" id="UP000011661"/>
    </source>
</evidence>
<dbReference type="RefSeq" id="WP_008161672.1">
    <property type="nucleotide sequence ID" value="NZ_AOHX01000033.1"/>
</dbReference>
<accession>L9W8L2</accession>
<dbReference type="STRING" id="1230460.C495_07875"/>
<dbReference type="EMBL" id="AOHX01000033">
    <property type="protein sequence ID" value="ELY45682.1"/>
    <property type="molecule type" value="Genomic_DNA"/>
</dbReference>
<sequence>MHGIIHKTLEEYVIAKTDEETWDSIVDRADIEPTLYLPVSSYDDAEIEAVLETLSSLAVQKRRQIERDFGRALAPELLSTFAAHVRDDGDLFAVLERLESIVESVDTTTNANAVPTVSGTRESPDCVRVTYRTHREPCYCGVAQGILEGMADTFETEATVTETACVADGDETCVFRVERVERV</sequence>
<protein>
    <submittedName>
        <fullName evidence="2">Heme NO binding domain protein</fullName>
    </submittedName>
</protein>